<keyword evidence="2" id="KW-0645">Protease</keyword>
<evidence type="ECO:0000256" key="1">
    <source>
        <dbReference type="ARBA" id="ARBA00022484"/>
    </source>
</evidence>
<dbReference type="Pfam" id="PF00910">
    <property type="entry name" value="RNA_helicase"/>
    <property type="match status" value="1"/>
</dbReference>
<accession>A0A2H5CRV6</accession>
<dbReference type="GO" id="GO:0005524">
    <property type="term" value="F:ATP binding"/>
    <property type="evidence" value="ECO:0007669"/>
    <property type="project" value="UniProtKB-KW"/>
</dbReference>
<dbReference type="SUPFAM" id="SSF56672">
    <property type="entry name" value="DNA/RNA polymerases"/>
    <property type="match status" value="1"/>
</dbReference>
<dbReference type="EMBL" id="MF425855">
    <property type="protein sequence ID" value="AUH27292.1"/>
    <property type="molecule type" value="Genomic_RNA"/>
</dbReference>
<reference evidence="14" key="1">
    <citation type="submission" date="2017-07" db="EMBL/GenBank/DDBJ databases">
        <title>Characterising maize viruses associated with maize lethal necrosis symptoms in sub Saharan Africa.</title>
        <authorList>
            <person name="Adams I.P."/>
            <person name="Braidwood L.A."/>
        </authorList>
    </citation>
    <scope>NUCLEOTIDE SEQUENCE</scope>
    <source>
        <strain evidence="14">T2F3S4</strain>
    </source>
</reference>
<dbReference type="InterPro" id="IPR001205">
    <property type="entry name" value="RNA-dir_pol_C"/>
</dbReference>
<keyword evidence="8" id="KW-0067">ATP-binding</keyword>
<dbReference type="GO" id="GO:0004197">
    <property type="term" value="F:cysteine-type endopeptidase activity"/>
    <property type="evidence" value="ECO:0007669"/>
    <property type="project" value="InterPro"/>
</dbReference>
<dbReference type="InterPro" id="IPR044067">
    <property type="entry name" value="PCV_3C_PRO"/>
</dbReference>
<dbReference type="InterPro" id="IPR043128">
    <property type="entry name" value="Rev_trsase/Diguanyl_cyclase"/>
</dbReference>
<evidence type="ECO:0000259" key="11">
    <source>
        <dbReference type="PROSITE" id="PS50507"/>
    </source>
</evidence>
<evidence type="ECO:0000256" key="10">
    <source>
        <dbReference type="SAM" id="MobiDB-lite"/>
    </source>
</evidence>
<evidence type="ECO:0000256" key="8">
    <source>
        <dbReference type="ARBA" id="ARBA00022840"/>
    </source>
</evidence>
<dbReference type="InterPro" id="IPR000605">
    <property type="entry name" value="Helicase_SF3_ssDNA/RNA_vir"/>
</dbReference>
<evidence type="ECO:0000256" key="9">
    <source>
        <dbReference type="ARBA" id="ARBA00022953"/>
    </source>
</evidence>
<feature type="domain" description="RdRp catalytic" evidence="11">
    <location>
        <begin position="1638"/>
        <end position="1776"/>
    </location>
</feature>
<dbReference type="SUPFAM" id="SSF50494">
    <property type="entry name" value="Trypsin-like serine proteases"/>
    <property type="match status" value="1"/>
</dbReference>
<feature type="domain" description="SF3 helicase" evidence="12">
    <location>
        <begin position="667"/>
        <end position="842"/>
    </location>
</feature>
<feature type="domain" description="Peptidase C3" evidence="13">
    <location>
        <begin position="1131"/>
        <end position="1340"/>
    </location>
</feature>
<dbReference type="GO" id="GO:0003723">
    <property type="term" value="F:RNA binding"/>
    <property type="evidence" value="ECO:0007669"/>
    <property type="project" value="InterPro"/>
</dbReference>
<keyword evidence="3" id="KW-0808">Transferase</keyword>
<dbReference type="GO" id="GO:0006508">
    <property type="term" value="P:proteolysis"/>
    <property type="evidence" value="ECO:0007669"/>
    <property type="project" value="UniProtKB-KW"/>
</dbReference>
<evidence type="ECO:0000313" key="14">
    <source>
        <dbReference type="EMBL" id="AUH27292.1"/>
    </source>
</evidence>
<dbReference type="InterPro" id="IPR007094">
    <property type="entry name" value="RNA-dir_pol_PSvirus"/>
</dbReference>
<evidence type="ECO:0000259" key="12">
    <source>
        <dbReference type="PROSITE" id="PS51218"/>
    </source>
</evidence>
<evidence type="ECO:0000256" key="2">
    <source>
        <dbReference type="ARBA" id="ARBA00022670"/>
    </source>
</evidence>
<name>A0A2H5CRV6_9VIRU</name>
<dbReference type="PROSITE" id="PS50507">
    <property type="entry name" value="RDRP_SSRNA_POS"/>
    <property type="match status" value="1"/>
</dbReference>
<evidence type="ECO:0000259" key="13">
    <source>
        <dbReference type="PROSITE" id="PS51874"/>
    </source>
</evidence>
<dbReference type="PROSITE" id="PS51874">
    <property type="entry name" value="PCV_3C_PRO"/>
    <property type="match status" value="1"/>
</dbReference>
<keyword evidence="6" id="KW-0378">Hydrolase</keyword>
<keyword evidence="5" id="KW-0547">Nucleotide-binding</keyword>
<evidence type="ECO:0000256" key="3">
    <source>
        <dbReference type="ARBA" id="ARBA00022679"/>
    </source>
</evidence>
<keyword evidence="1" id="KW-0696">RNA-directed RNA polymerase</keyword>
<dbReference type="InterPro" id="IPR043502">
    <property type="entry name" value="DNA/RNA_pol_sf"/>
</dbReference>
<dbReference type="GO" id="GO:0003724">
    <property type="term" value="F:RNA helicase activity"/>
    <property type="evidence" value="ECO:0007669"/>
    <property type="project" value="InterPro"/>
</dbReference>
<dbReference type="GO" id="GO:0003968">
    <property type="term" value="F:RNA-directed RNA polymerase activity"/>
    <property type="evidence" value="ECO:0007669"/>
    <property type="project" value="UniProtKB-KW"/>
</dbReference>
<keyword evidence="4" id="KW-0548">Nucleotidyltransferase</keyword>
<feature type="region of interest" description="Disordered" evidence="10">
    <location>
        <begin position="926"/>
        <end position="945"/>
    </location>
</feature>
<dbReference type="InterPro" id="IPR014759">
    <property type="entry name" value="Helicase_SF3_ssRNA_vir"/>
</dbReference>
<dbReference type="PROSITE" id="PS51218">
    <property type="entry name" value="SF3_HELICASE_2"/>
    <property type="match status" value="1"/>
</dbReference>
<dbReference type="CDD" id="cd23169">
    <property type="entry name" value="ps-ssRNAv-Picornavirales"/>
    <property type="match status" value="1"/>
</dbReference>
<sequence>MSNMKINETYDVVAPLSEDVQSRDVPVEQIIGQCIQACANKNGTCPTKFVLVNGNRVMVVSTTFLQRIVLGDINALSPRAMIFEREGGKGSVILRYIGTKENFTRISNGRLYASCQDIDSWRYEMVRVVVADGIGSDSESDVEPTSKVDHLSEMSEEELISMLGSSTSPRTRLSIQNAGCSRKVSKKAKKLVKMVNPKDKKTNQKIPKWRSVEPTSRFLESPREIEIIEPDVSDDYPFVPVEPPQLPPQMKVMDLVEDLIMRVETKEKYRKHLFDCIDFDTPMEVPQLLRIKGHLLEFIGNVLRETVNRYGDSMPTHLTRSMALRSAFLLAGAAAKQELKRKQVRFRAVHRFKKYHNKFLFRYSFDYLFDQRVIPMVEPTSKIANALQGIAASVYAGYSFYKAGAQEDEDVTARFIMNWAMQGVTVITKGVFIDWLLWILSFINIFKSIPSIASDLFTLIQKLLNKLPSLGFGPQQATVGQNVEPTSYVEVTSMFSDAFSGVACNVGTVATVLSVFVVCVSSIMLGLNIKEVCNAESLATKFVKAGVAISKGKTGLYAIVAMIGDLKPWIEQALASLSLNGLQDTFSRNILQCDIEDTEFLFKKDIFKYVEYLINPLNYLKVSQSKDEQLKLAWTHSVLSKVLENNAKNPTLSVPATQLIMKHLSELNKVRSNIFRHVRDEETRFVPFWINIYGLAGTRKSTFMSKLAKNLIAALRKLGKYGISGDNNIYSVNFTDKYLTGYNQEDLVMIDDIFQDATPLGDRSSALDIISWVSNIPHLTNQAALEDKGLPFTSKIIISTTNVSPAALQRKEITSQEALKRRMKFAVEFAADETAPVDPMLGAKIRIYRLNPLAASREAQPIKDSQTLCAMILKEYIDWYNLQQDLISNGGVSTDCVSQMLQFVGYDGKEPQHDFEEMEEEVTPFEPVSKGSNLLEQPEEPKDDFEPVASGSNLADMVEPTSLVSWWNGLFGSIGTNPHLTRVDGIETFDVNYHPELSEINEIYRRYHAQAIERGLCPRGILSFYESYKKIVEDTRSMQEQLNGAVNWLQKTLDFLKTRPIWLYLGTALGALAAYKWYTQDKRILEPTAVQYDYGKPIRRPPKMARAVVPTSATMDAYKEDFVTTGTDTNAMDLVLTSLIGKGGISRLIIPLQDGRTETAVTVRIGGTSILSNHHVFAKLQDGDEFVIEIPHYLNAMKPVKQIFNPKRLYRIGKADACVYKCDNSMPQARNLVHHFSSDDVKIKSTNAIIATRNPEAMYVSNVIANPVTKPEAYTDEFKTAEYTTLGSYEVTNYVTTKGMSGSLLVALDPYNPRKLLGIQTARHARSKAGFFQPITQSMLLEALKALGEDLSATPAEREFVLEACSVVLDQQCPPNLGNQSLIYIGKLDKSSQIQFQKKSKLCESLVHDPSTLTKAPAALDKYDERLNDEVYGKDLMFRNMEGYDKADYGAVNTRVLDEVTELLSVEYSCVRSVPGITRRLLTDDEMINGIPGKINPLDMTTSPGFPFVKQRVLTGVNGKYEWFDETITESGRKLYSPRPILADRLNLRESAAQNGQRIESIAYSCLKDETRPLARVEQGITRVFICLPMDYNILVRKYFGMYTATQHALAGKIPSSVGIDPVTGWKSLYDRLRSKGDLWEDFDYKNWDQFLHPEFVKRYASIVNAWYGDSDDSPAGKVRHTLMQELVYTYLIVGNRLFMKTGGQCSGCAITAEINCDIHDIIMFYVFYLLALENDITLADNGVDSMLTFYRENCELALYGDDIVKSATRSVTQWFNGKTIAPKMERLGMKITPADKESVDFVIKKPEEVTFLKRGFKPDPQYPERFVRAPLDYKTIWNIPQWIKNCDDKQGATRVNCEMALREMYMYGETNFNNARNYLNKRIELYNLQNPGAEIRPLTLTYSKLEHDYEEGTLTICYPKGWFDMPEEPTLV</sequence>
<dbReference type="GO" id="GO:0039694">
    <property type="term" value="P:viral RNA genome replication"/>
    <property type="evidence" value="ECO:0007669"/>
    <property type="project" value="InterPro"/>
</dbReference>
<evidence type="ECO:0000256" key="4">
    <source>
        <dbReference type="ARBA" id="ARBA00022695"/>
    </source>
</evidence>
<dbReference type="InterPro" id="IPR009003">
    <property type="entry name" value="Peptidase_S1_PA"/>
</dbReference>
<keyword evidence="7" id="KW-0788">Thiol protease</keyword>
<evidence type="ECO:0000256" key="7">
    <source>
        <dbReference type="ARBA" id="ARBA00022807"/>
    </source>
</evidence>
<dbReference type="Pfam" id="PF00680">
    <property type="entry name" value="RdRP_1"/>
    <property type="match status" value="1"/>
</dbReference>
<protein>
    <submittedName>
        <fullName evidence="14">Polyprotein</fullName>
    </submittedName>
</protein>
<evidence type="ECO:0000256" key="6">
    <source>
        <dbReference type="ARBA" id="ARBA00022801"/>
    </source>
</evidence>
<evidence type="ECO:0000256" key="5">
    <source>
        <dbReference type="ARBA" id="ARBA00022741"/>
    </source>
</evidence>
<dbReference type="GO" id="GO:0006351">
    <property type="term" value="P:DNA-templated transcription"/>
    <property type="evidence" value="ECO:0007669"/>
    <property type="project" value="InterPro"/>
</dbReference>
<keyword evidence="9" id="KW-0693">Viral RNA replication</keyword>
<proteinExistence type="predicted"/>
<organism evidence="14">
    <name type="scientific">Maize-associated picornavirus</name>
    <dbReference type="NCBI Taxonomy" id="2057199"/>
    <lineage>
        <taxon>Viruses</taxon>
        <taxon>Riboviria</taxon>
        <taxon>Orthornavirae</taxon>
        <taxon>Pisuviricota</taxon>
        <taxon>Pisoniviricetes</taxon>
        <taxon>Picornavirales</taxon>
    </lineage>
</organism>
<dbReference type="Gene3D" id="3.30.70.270">
    <property type="match status" value="1"/>
</dbReference>